<comment type="caution">
    <text evidence="2">The sequence shown here is derived from an EMBL/GenBank/DDBJ whole genome shotgun (WGS) entry which is preliminary data.</text>
</comment>
<evidence type="ECO:0000313" key="3">
    <source>
        <dbReference type="Proteomes" id="UP001589643"/>
    </source>
</evidence>
<reference evidence="2 3" key="1">
    <citation type="submission" date="2024-08" db="EMBL/GenBank/DDBJ databases">
        <title>Heavy metals resistant antinobacteria isolated from wastewater.</title>
        <authorList>
            <person name="Roman Ponce B."/>
            <person name="Blanco Mercado M.A."/>
            <person name="Avila Aldana I.N."/>
            <person name="Morales Arrieta S."/>
        </authorList>
    </citation>
    <scope>NUCLEOTIDE SEQUENCE [LARGE SCALE GENOMIC DNA]</scope>
    <source>
        <strain evidence="3">sma-1</strain>
    </source>
</reference>
<feature type="region of interest" description="Disordered" evidence="1">
    <location>
        <begin position="87"/>
        <end position="115"/>
    </location>
</feature>
<dbReference type="Proteomes" id="UP001589643">
    <property type="component" value="Unassembled WGS sequence"/>
</dbReference>
<protein>
    <submittedName>
        <fullName evidence="2">Uncharacterized protein</fullName>
    </submittedName>
</protein>
<dbReference type="EMBL" id="JBHLHV010000002">
    <property type="protein sequence ID" value="MFB8893566.1"/>
    <property type="molecule type" value="Genomic_DNA"/>
</dbReference>
<proteinExistence type="predicted"/>
<evidence type="ECO:0000256" key="1">
    <source>
        <dbReference type="SAM" id="MobiDB-lite"/>
    </source>
</evidence>
<feature type="compositionally biased region" description="Acidic residues" evidence="1">
    <location>
        <begin position="104"/>
        <end position="115"/>
    </location>
</feature>
<organism evidence="2 3">
    <name type="scientific">Microbacterium plantarum</name>
    <dbReference type="NCBI Taxonomy" id="1816425"/>
    <lineage>
        <taxon>Bacteria</taxon>
        <taxon>Bacillati</taxon>
        <taxon>Actinomycetota</taxon>
        <taxon>Actinomycetes</taxon>
        <taxon>Micrococcales</taxon>
        <taxon>Microbacteriaceae</taxon>
        <taxon>Microbacterium</taxon>
    </lineage>
</organism>
<evidence type="ECO:0000313" key="2">
    <source>
        <dbReference type="EMBL" id="MFB8893566.1"/>
    </source>
</evidence>
<accession>A0ABV5EUD1</accession>
<name>A0ABV5EUD1_9MICO</name>
<dbReference type="RefSeq" id="WP_114588351.1">
    <property type="nucleotide sequence ID" value="NZ_JBHLHV010000002.1"/>
</dbReference>
<keyword evidence="3" id="KW-1185">Reference proteome</keyword>
<sequence length="115" mass="12482">MRRIHYGTGVVLTTDDVADVLLRLNVALANLAHSERVTIPVASSDSANSSVDLILGPGIAIMSEPAPWHGDEPDFSTGATLLRMNPHYPYRRPAGQAQPMSPIETDDWDPDLDGY</sequence>
<gene>
    <name evidence="2" type="ORF">AB7P39_12010</name>
</gene>